<keyword evidence="5" id="KW-0547">Nucleotide-binding</keyword>
<proteinExistence type="predicted"/>
<dbReference type="InterPro" id="IPR050482">
    <property type="entry name" value="Sensor_HK_TwoCompSys"/>
</dbReference>
<evidence type="ECO:0000256" key="7">
    <source>
        <dbReference type="ARBA" id="ARBA00022840"/>
    </source>
</evidence>
<evidence type="ECO:0000256" key="4">
    <source>
        <dbReference type="ARBA" id="ARBA00022679"/>
    </source>
</evidence>
<evidence type="ECO:0000256" key="8">
    <source>
        <dbReference type="ARBA" id="ARBA00023012"/>
    </source>
</evidence>
<evidence type="ECO:0000256" key="6">
    <source>
        <dbReference type="ARBA" id="ARBA00022777"/>
    </source>
</evidence>
<dbReference type="Pfam" id="PF07730">
    <property type="entry name" value="HisKA_3"/>
    <property type="match status" value="1"/>
</dbReference>
<comment type="caution">
    <text evidence="11">The sequence shown here is derived from an EMBL/GenBank/DDBJ whole genome shotgun (WGS) entry which is preliminary data.</text>
</comment>
<dbReference type="Pfam" id="PF02518">
    <property type="entry name" value="HATPase_c"/>
    <property type="match status" value="1"/>
</dbReference>
<dbReference type="InterPro" id="IPR011712">
    <property type="entry name" value="Sig_transdc_His_kin_sub3_dim/P"/>
</dbReference>
<dbReference type="InterPro" id="IPR035965">
    <property type="entry name" value="PAS-like_dom_sf"/>
</dbReference>
<name>A0A7X5HUB0_9FIRM</name>
<keyword evidence="12" id="KW-1185">Reference proteome</keyword>
<gene>
    <name evidence="11" type="ORF">GXN74_02945</name>
</gene>
<dbReference type="PROSITE" id="PS50113">
    <property type="entry name" value="PAC"/>
    <property type="match status" value="1"/>
</dbReference>
<evidence type="ECO:0000256" key="2">
    <source>
        <dbReference type="ARBA" id="ARBA00012438"/>
    </source>
</evidence>
<dbReference type="Proteomes" id="UP000461585">
    <property type="component" value="Unassembled WGS sequence"/>
</dbReference>
<dbReference type="Gene3D" id="3.30.450.20">
    <property type="entry name" value="PAS domain"/>
    <property type="match status" value="1"/>
</dbReference>
<dbReference type="Gene3D" id="3.30.565.10">
    <property type="entry name" value="Histidine kinase-like ATPase, C-terminal domain"/>
    <property type="match status" value="1"/>
</dbReference>
<dbReference type="InterPro" id="IPR000700">
    <property type="entry name" value="PAS-assoc_C"/>
</dbReference>
<organism evidence="11 12">
    <name type="scientific">Anaerotalea alkaliphila</name>
    <dbReference type="NCBI Taxonomy" id="2662126"/>
    <lineage>
        <taxon>Bacteria</taxon>
        <taxon>Bacillati</taxon>
        <taxon>Bacillota</taxon>
        <taxon>Clostridia</taxon>
        <taxon>Eubacteriales</taxon>
        <taxon>Anaerotalea</taxon>
    </lineage>
</organism>
<feature type="transmembrane region" description="Helical" evidence="9">
    <location>
        <begin position="102"/>
        <end position="120"/>
    </location>
</feature>
<evidence type="ECO:0000256" key="3">
    <source>
        <dbReference type="ARBA" id="ARBA00022553"/>
    </source>
</evidence>
<evidence type="ECO:0000259" key="10">
    <source>
        <dbReference type="PROSITE" id="PS50113"/>
    </source>
</evidence>
<comment type="catalytic activity">
    <reaction evidence="1">
        <text>ATP + protein L-histidine = ADP + protein N-phospho-L-histidine.</text>
        <dbReference type="EC" id="2.7.13.3"/>
    </reaction>
</comment>
<keyword evidence="3" id="KW-0597">Phosphoprotein</keyword>
<keyword evidence="4" id="KW-0808">Transferase</keyword>
<evidence type="ECO:0000313" key="11">
    <source>
        <dbReference type="EMBL" id="NDL66700.1"/>
    </source>
</evidence>
<sequence length="575" mass="64266">MEHLLFFKMAGYVCGFLFFAGLGFMIHLRSVRDRYMTYFFDVQLVIGIWTIGTLLNDLELESELHLVLQEIRMLGILFFPVALFLFTRYYRFGNSLGWMQMVLLHLGAALLFGVHMVGVLTEADVLGTGFLVLSLAYAYGLLFLAFRHLVLKIRTNEGHRFGRWVLVGTFLLVMGYGSGVLGGWIPSGWDYTPLAVNGWVFMMGAMAYSNNTFDVQKISRRKIMESMQEGVLLLDQDARIVGLNPAMEAAMQGLGILKVHTKVEDFFVMVRNGFFEGDSLERLYGAIVRGTQSSGSLELETSGKGRKRYIQWQVRQVRNRKGRVLGTVFSMKDITASKVLLLELEEKNFSLAQINEALEGSLLVKEKLAVEKERHRISKEVHDILGHSIILVISLLEAAKKDRKTAQVKVEQSMEIARNGLLELKRSLQGRVRSTIPGKSLKEAMEKMMEEFKVSGIQVRLVAHGLENSVSGKAEEALLRILKEAMTNALKHGEASEMAIALRLSPLRAELVVVDNGRGCEQLEFGNGLQGMAARARELGGSFQCGSPEGKGFHIHAALPMHTFGDDDDQGHRKG</sequence>
<evidence type="ECO:0000256" key="1">
    <source>
        <dbReference type="ARBA" id="ARBA00000085"/>
    </source>
</evidence>
<feature type="transmembrane region" description="Helical" evidence="9">
    <location>
        <begin position="35"/>
        <end position="51"/>
    </location>
</feature>
<feature type="domain" description="PAC" evidence="10">
    <location>
        <begin position="293"/>
        <end position="346"/>
    </location>
</feature>
<dbReference type="GO" id="GO:0000155">
    <property type="term" value="F:phosphorelay sensor kinase activity"/>
    <property type="evidence" value="ECO:0007669"/>
    <property type="project" value="InterPro"/>
</dbReference>
<keyword evidence="6" id="KW-0418">Kinase</keyword>
<dbReference type="InterPro" id="IPR000014">
    <property type="entry name" value="PAS"/>
</dbReference>
<dbReference type="Gene3D" id="1.20.5.1930">
    <property type="match status" value="1"/>
</dbReference>
<evidence type="ECO:0000256" key="9">
    <source>
        <dbReference type="SAM" id="Phobius"/>
    </source>
</evidence>
<evidence type="ECO:0000313" key="12">
    <source>
        <dbReference type="Proteomes" id="UP000461585"/>
    </source>
</evidence>
<feature type="transmembrane region" description="Helical" evidence="9">
    <location>
        <begin position="71"/>
        <end position="90"/>
    </location>
</feature>
<dbReference type="AlphaFoldDB" id="A0A7X5HUB0"/>
<keyword evidence="9" id="KW-0472">Membrane</keyword>
<dbReference type="NCBIfam" id="TIGR00229">
    <property type="entry name" value="sensory_box"/>
    <property type="match status" value="1"/>
</dbReference>
<dbReference type="InterPro" id="IPR003594">
    <property type="entry name" value="HATPase_dom"/>
</dbReference>
<dbReference type="InterPro" id="IPR013656">
    <property type="entry name" value="PAS_4"/>
</dbReference>
<dbReference type="SUPFAM" id="SSF55785">
    <property type="entry name" value="PYP-like sensor domain (PAS domain)"/>
    <property type="match status" value="1"/>
</dbReference>
<dbReference type="EC" id="2.7.13.3" evidence="2"/>
<accession>A0A7X5HUB0</accession>
<dbReference type="CDD" id="cd16917">
    <property type="entry name" value="HATPase_UhpB-NarQ-NarX-like"/>
    <property type="match status" value="1"/>
</dbReference>
<dbReference type="SUPFAM" id="SSF55874">
    <property type="entry name" value="ATPase domain of HSP90 chaperone/DNA topoisomerase II/histidine kinase"/>
    <property type="match status" value="1"/>
</dbReference>
<keyword evidence="9" id="KW-0812">Transmembrane</keyword>
<dbReference type="EMBL" id="JAAEEH010000005">
    <property type="protein sequence ID" value="NDL66700.1"/>
    <property type="molecule type" value="Genomic_DNA"/>
</dbReference>
<dbReference type="GO" id="GO:0005524">
    <property type="term" value="F:ATP binding"/>
    <property type="evidence" value="ECO:0007669"/>
    <property type="project" value="UniProtKB-KW"/>
</dbReference>
<dbReference type="PANTHER" id="PTHR24421">
    <property type="entry name" value="NITRATE/NITRITE SENSOR PROTEIN NARX-RELATED"/>
    <property type="match status" value="1"/>
</dbReference>
<feature type="transmembrane region" description="Helical" evidence="9">
    <location>
        <begin position="161"/>
        <end position="185"/>
    </location>
</feature>
<feature type="transmembrane region" description="Helical" evidence="9">
    <location>
        <begin position="191"/>
        <end position="213"/>
    </location>
</feature>
<dbReference type="RefSeq" id="WP_162369428.1">
    <property type="nucleotide sequence ID" value="NZ_JAAEEH010000005.1"/>
</dbReference>
<reference evidence="11 12" key="1">
    <citation type="submission" date="2020-01" db="EMBL/GenBank/DDBJ databases">
        <title>Anaeroalcalibacter tamaniensis gen. nov., sp. nov., moderately halophilic strictly anaerobic fermenter bacterium from mud volcano of Taman peninsula.</title>
        <authorList>
            <person name="Frolova A."/>
            <person name="Merkel A.Y."/>
            <person name="Slobodkin A.I."/>
        </authorList>
    </citation>
    <scope>NUCLEOTIDE SEQUENCE [LARGE SCALE GENOMIC DNA]</scope>
    <source>
        <strain evidence="11 12">F-3ap</strain>
    </source>
</reference>
<keyword evidence="9" id="KW-1133">Transmembrane helix</keyword>
<feature type="transmembrane region" description="Helical" evidence="9">
    <location>
        <begin position="6"/>
        <end position="28"/>
    </location>
</feature>
<protein>
    <recommendedName>
        <fullName evidence="2">histidine kinase</fullName>
        <ecNumber evidence="2">2.7.13.3</ecNumber>
    </recommendedName>
</protein>
<feature type="transmembrane region" description="Helical" evidence="9">
    <location>
        <begin position="126"/>
        <end position="149"/>
    </location>
</feature>
<dbReference type="GO" id="GO:0046983">
    <property type="term" value="F:protein dimerization activity"/>
    <property type="evidence" value="ECO:0007669"/>
    <property type="project" value="InterPro"/>
</dbReference>
<dbReference type="InterPro" id="IPR036890">
    <property type="entry name" value="HATPase_C_sf"/>
</dbReference>
<keyword evidence="7" id="KW-0067">ATP-binding</keyword>
<keyword evidence="8" id="KW-0902">Two-component regulatory system</keyword>
<evidence type="ECO:0000256" key="5">
    <source>
        <dbReference type="ARBA" id="ARBA00022741"/>
    </source>
</evidence>
<dbReference type="GO" id="GO:0016020">
    <property type="term" value="C:membrane"/>
    <property type="evidence" value="ECO:0007669"/>
    <property type="project" value="InterPro"/>
</dbReference>
<dbReference type="Pfam" id="PF08448">
    <property type="entry name" value="PAS_4"/>
    <property type="match status" value="1"/>
</dbReference>
<dbReference type="PANTHER" id="PTHR24421:SF10">
    <property type="entry name" value="NITRATE_NITRITE SENSOR PROTEIN NARQ"/>
    <property type="match status" value="1"/>
</dbReference>